<organism evidence="1 2">
    <name type="scientific">Acinetobacter wuhouensis</name>
    <dbReference type="NCBI Taxonomy" id="1879050"/>
    <lineage>
        <taxon>Bacteria</taxon>
        <taxon>Pseudomonadati</taxon>
        <taxon>Pseudomonadota</taxon>
        <taxon>Gammaproteobacteria</taxon>
        <taxon>Moraxellales</taxon>
        <taxon>Moraxellaceae</taxon>
        <taxon>Acinetobacter</taxon>
    </lineage>
</organism>
<proteinExistence type="predicted"/>
<name>A0A4Q7AJM4_9GAMM</name>
<evidence type="ECO:0008006" key="3">
    <source>
        <dbReference type="Google" id="ProtNLM"/>
    </source>
</evidence>
<dbReference type="EMBL" id="SGSQ01000009">
    <property type="protein sequence ID" value="RZG46968.1"/>
    <property type="molecule type" value="Genomic_DNA"/>
</dbReference>
<dbReference type="AlphaFoldDB" id="A0A4Q7AJM4"/>
<evidence type="ECO:0000313" key="1">
    <source>
        <dbReference type="EMBL" id="RZG46968.1"/>
    </source>
</evidence>
<dbReference type="Pfam" id="PF11112">
    <property type="entry name" value="PyocinActivator"/>
    <property type="match status" value="1"/>
</dbReference>
<accession>A0A4Q7AJM4</accession>
<sequence length="102" mass="12061">MEKPDLKLNTFTILCMRYLSPIVPLDTIVEDYFTHIDIKTARKRANFHELPFPAFRIDNSNKAPYMVRLEDLAIFLDSLYQTHKHDYDAMNNVSNHKKMNSK</sequence>
<dbReference type="Proteomes" id="UP000293863">
    <property type="component" value="Unassembled WGS sequence"/>
</dbReference>
<dbReference type="RefSeq" id="WP_130168373.1">
    <property type="nucleotide sequence ID" value="NZ_SGSQ01000009.1"/>
</dbReference>
<dbReference type="InterPro" id="IPR020518">
    <property type="entry name" value="Tscrpt_reg_PrtN"/>
</dbReference>
<protein>
    <recommendedName>
        <fullName evidence="3">Pyocin activator protein PrtN</fullName>
    </recommendedName>
</protein>
<comment type="caution">
    <text evidence="1">The sequence shown here is derived from an EMBL/GenBank/DDBJ whole genome shotgun (WGS) entry which is preliminary data.</text>
</comment>
<dbReference type="GO" id="GO:0006355">
    <property type="term" value="P:regulation of DNA-templated transcription"/>
    <property type="evidence" value="ECO:0007669"/>
    <property type="project" value="InterPro"/>
</dbReference>
<evidence type="ECO:0000313" key="2">
    <source>
        <dbReference type="Proteomes" id="UP000293863"/>
    </source>
</evidence>
<gene>
    <name evidence="1" type="ORF">EXU28_07185</name>
</gene>
<reference evidence="1 2" key="1">
    <citation type="submission" date="2019-02" db="EMBL/GenBank/DDBJ databases">
        <title>The Batch Genome Submission of Acinetobacter spp. strains.</title>
        <authorList>
            <person name="Qin J."/>
            <person name="Hu Y."/>
            <person name="Ye H."/>
            <person name="Wei L."/>
            <person name="Feng Y."/>
            <person name="Zong Z."/>
        </authorList>
    </citation>
    <scope>NUCLEOTIDE SEQUENCE [LARGE SCALE GENOMIC DNA]</scope>
    <source>
        <strain evidence="1 2">WCHAW060049</strain>
    </source>
</reference>
<keyword evidence="2" id="KW-1185">Reference proteome</keyword>